<evidence type="ECO:0000256" key="2">
    <source>
        <dbReference type="ARBA" id="ARBA00022448"/>
    </source>
</evidence>
<dbReference type="Gene3D" id="2.40.160.10">
    <property type="entry name" value="Porin"/>
    <property type="match status" value="1"/>
</dbReference>
<evidence type="ECO:0000256" key="4">
    <source>
        <dbReference type="SAM" id="SignalP"/>
    </source>
</evidence>
<keyword evidence="2" id="KW-0813">Transport</keyword>
<feature type="signal peptide" evidence="4">
    <location>
        <begin position="1"/>
        <end position="28"/>
    </location>
</feature>
<organism evidence="5 6">
    <name type="scientific">Pseudomonas cuatrocienegasensis</name>
    <dbReference type="NCBI Taxonomy" id="543360"/>
    <lineage>
        <taxon>Bacteria</taxon>
        <taxon>Pseudomonadati</taxon>
        <taxon>Pseudomonadota</taxon>
        <taxon>Gammaproteobacteria</taxon>
        <taxon>Pseudomonadales</taxon>
        <taxon>Pseudomonadaceae</taxon>
        <taxon>Pseudomonas</taxon>
    </lineage>
</organism>
<dbReference type="InterPro" id="IPR005318">
    <property type="entry name" value="OM_porin_bac"/>
</dbReference>
<evidence type="ECO:0000256" key="1">
    <source>
        <dbReference type="ARBA" id="ARBA00009075"/>
    </source>
</evidence>
<evidence type="ECO:0000313" key="5">
    <source>
        <dbReference type="EMBL" id="SEP72424.1"/>
    </source>
</evidence>
<dbReference type="PANTHER" id="PTHR34596:SF2">
    <property type="entry name" value="CHITOPORIN"/>
    <property type="match status" value="1"/>
</dbReference>
<comment type="similarity">
    <text evidence="1">Belongs to the outer membrane porin (Opr) (TC 1.B.25) family.</text>
</comment>
<keyword evidence="6" id="KW-1185">Reference proteome</keyword>
<evidence type="ECO:0000313" key="6">
    <source>
        <dbReference type="Proteomes" id="UP000198512"/>
    </source>
</evidence>
<name>A0ABY1B209_9PSED</name>
<dbReference type="InterPro" id="IPR023614">
    <property type="entry name" value="Porin_dom_sf"/>
</dbReference>
<proteinExistence type="inferred from homology"/>
<comment type="caution">
    <text evidence="5">The sequence shown here is derived from an EMBL/GenBank/DDBJ whole genome shotgun (WGS) entry which is preliminary data.</text>
</comment>
<dbReference type="Pfam" id="PF03573">
    <property type="entry name" value="OprD"/>
    <property type="match status" value="1"/>
</dbReference>
<gene>
    <name evidence="5" type="ORF">SAMN05216600_101424</name>
</gene>
<dbReference type="EMBL" id="FOFP01000001">
    <property type="protein sequence ID" value="SEP72424.1"/>
    <property type="molecule type" value="Genomic_DNA"/>
</dbReference>
<sequence>MTTTYPLHYTLPLGALCLLPLSINVAQAQGFIEDSKASLELRNFYLNRDFRQFPDPAQNKREEWAQGFILNLESGFTQGTLGLGVDALGMLGLKLDSSSDRSGTDLLPRDSRNRAEDDYSKLGVTGKARLGKSVAKVGTLLPKMPYLQYSNSRLLPQTFEGWQVQSRDIESLTLTGGEISRVVQRSVSGSEKLALNNKNGRFGASPESDGLRFFGGDYGLAPGLVASYHYAELQDIYRQHFLGLQHSLALGSGTLKSDLRYFDNREAGQARVGNIDNQAINAMFTYSQAGHALGLAYQQMKGDEAFTYVDGATPYLTNFLQINDFAGPEERSWQLRYDYDFAAIGLKGLTFMTRYVTGDQVRLNNGQSGNEWERNTDLAYAFSEGTLKNLKLTWRNASYRSSFSRDLDENRLILSYTKALW</sequence>
<dbReference type="Proteomes" id="UP000198512">
    <property type="component" value="Unassembled WGS sequence"/>
</dbReference>
<reference evidence="5 6" key="1">
    <citation type="submission" date="2016-10" db="EMBL/GenBank/DDBJ databases">
        <authorList>
            <person name="Varghese N."/>
            <person name="Submissions S."/>
        </authorList>
    </citation>
    <scope>NUCLEOTIDE SEQUENCE [LARGE SCALE GENOMIC DNA]</scope>
    <source>
        <strain evidence="5 6">CIP 109853</strain>
    </source>
</reference>
<feature type="chain" id="PRO_5047153388" evidence="4">
    <location>
        <begin position="29"/>
        <end position="421"/>
    </location>
</feature>
<dbReference type="PANTHER" id="PTHR34596">
    <property type="entry name" value="CHITOPORIN"/>
    <property type="match status" value="1"/>
</dbReference>
<dbReference type="RefSeq" id="WP_069516755.1">
    <property type="nucleotide sequence ID" value="NZ_FOFP01000001.1"/>
</dbReference>
<keyword evidence="3 4" id="KW-0732">Signal</keyword>
<accession>A0ABY1B209</accession>
<evidence type="ECO:0000256" key="3">
    <source>
        <dbReference type="ARBA" id="ARBA00022729"/>
    </source>
</evidence>
<protein>
    <submittedName>
        <fullName evidence="5">Outer membrane porin, OprD family</fullName>
    </submittedName>
</protein>